<dbReference type="STRING" id="1349421.OI18_08940"/>
<proteinExistence type="predicted"/>
<evidence type="ECO:0000313" key="2">
    <source>
        <dbReference type="EMBL" id="KIC95001.1"/>
    </source>
</evidence>
<feature type="chain" id="PRO_5002153040" description="Beta-lactamase-inhibitor-like PepSY-like domain-containing protein" evidence="1">
    <location>
        <begin position="26"/>
        <end position="178"/>
    </location>
</feature>
<dbReference type="RefSeq" id="WP_039139111.1">
    <property type="nucleotide sequence ID" value="NZ_JSVC01000009.1"/>
</dbReference>
<dbReference type="AlphaFoldDB" id="A0A0C1L683"/>
<accession>A0A0C1L683</accession>
<reference evidence="2 3" key="1">
    <citation type="submission" date="2014-11" db="EMBL/GenBank/DDBJ databases">
        <title>Genome sequence of Flavihumibacter solisilvae 3-3.</title>
        <authorList>
            <person name="Zhou G."/>
            <person name="Li M."/>
            <person name="Wang G."/>
        </authorList>
    </citation>
    <scope>NUCLEOTIDE SEQUENCE [LARGE SCALE GENOMIC DNA]</scope>
    <source>
        <strain evidence="2 3">3-3</strain>
    </source>
</reference>
<evidence type="ECO:0000256" key="1">
    <source>
        <dbReference type="SAM" id="SignalP"/>
    </source>
</evidence>
<dbReference type="Proteomes" id="UP000031408">
    <property type="component" value="Unassembled WGS sequence"/>
</dbReference>
<name>A0A0C1L683_9BACT</name>
<feature type="signal peptide" evidence="1">
    <location>
        <begin position="1"/>
        <end position="25"/>
    </location>
</feature>
<gene>
    <name evidence="2" type="ORF">OI18_08940</name>
</gene>
<dbReference type="OrthoDB" id="678683at2"/>
<keyword evidence="3" id="KW-1185">Reference proteome</keyword>
<protein>
    <recommendedName>
        <fullName evidence="4">Beta-lactamase-inhibitor-like PepSY-like domain-containing protein</fullName>
    </recommendedName>
</protein>
<dbReference type="SUPFAM" id="SSF160574">
    <property type="entry name" value="BT0923-like"/>
    <property type="match status" value="1"/>
</dbReference>
<dbReference type="Gene3D" id="3.10.450.360">
    <property type="match status" value="1"/>
</dbReference>
<dbReference type="EMBL" id="JSVC01000009">
    <property type="protein sequence ID" value="KIC95001.1"/>
    <property type="molecule type" value="Genomic_DNA"/>
</dbReference>
<evidence type="ECO:0000313" key="3">
    <source>
        <dbReference type="Proteomes" id="UP000031408"/>
    </source>
</evidence>
<keyword evidence="1" id="KW-0732">Signal</keyword>
<organism evidence="2 3">
    <name type="scientific">Flavihumibacter solisilvae</name>
    <dbReference type="NCBI Taxonomy" id="1349421"/>
    <lineage>
        <taxon>Bacteria</taxon>
        <taxon>Pseudomonadati</taxon>
        <taxon>Bacteroidota</taxon>
        <taxon>Chitinophagia</taxon>
        <taxon>Chitinophagales</taxon>
        <taxon>Chitinophagaceae</taxon>
        <taxon>Flavihumibacter</taxon>
    </lineage>
</organism>
<comment type="caution">
    <text evidence="2">The sequence shown here is derived from an EMBL/GenBank/DDBJ whole genome shotgun (WGS) entry which is preliminary data.</text>
</comment>
<sequence length="178" mass="19954">MKKSVLNLATSVILLCAGSFSTLYGQDNPVASNTKKAPSYSSSPAAEAADPKGNAMIFLESNLLKKFNKAFPEAKDAVWYRDGNMTRFYFHGDGTIVRSAMNEKGRLLFTIRYYEPDHLPRAVASAIRDAFPGYKMRQVTEVSIDEKIAFIVKVDGMDDWLQVKYLDGDVTILQKFTY</sequence>
<evidence type="ECO:0008006" key="4">
    <source>
        <dbReference type="Google" id="ProtNLM"/>
    </source>
</evidence>